<organism evidence="1 2">
    <name type="scientific">Ustilago trichophora</name>
    <dbReference type="NCBI Taxonomy" id="86804"/>
    <lineage>
        <taxon>Eukaryota</taxon>
        <taxon>Fungi</taxon>
        <taxon>Dikarya</taxon>
        <taxon>Basidiomycota</taxon>
        <taxon>Ustilaginomycotina</taxon>
        <taxon>Ustilaginomycetes</taxon>
        <taxon>Ustilaginales</taxon>
        <taxon>Ustilaginaceae</taxon>
        <taxon>Ustilago</taxon>
    </lineage>
</organism>
<protein>
    <submittedName>
        <fullName evidence="1">Uncharacterized protein</fullName>
    </submittedName>
</protein>
<dbReference type="Proteomes" id="UP000324022">
    <property type="component" value="Unassembled WGS sequence"/>
</dbReference>
<dbReference type="EMBL" id="OOIN01000011">
    <property type="protein sequence ID" value="SPO25473.1"/>
    <property type="molecule type" value="Genomic_DNA"/>
</dbReference>
<keyword evidence="2" id="KW-1185">Reference proteome</keyword>
<reference evidence="1 2" key="1">
    <citation type="submission" date="2018-03" db="EMBL/GenBank/DDBJ databases">
        <authorList>
            <person name="Guldener U."/>
        </authorList>
    </citation>
    <scope>NUCLEOTIDE SEQUENCE [LARGE SCALE GENOMIC DNA]</scope>
    <source>
        <strain evidence="1 2">NBRC100155</strain>
    </source>
</reference>
<name>A0A5C3E454_9BASI</name>
<accession>A0A5C3E454</accession>
<proteinExistence type="predicted"/>
<sequence length="143" mass="16723">MQQSPIFDHSTPDFSVSLSNPLPDPSSVQLPNQLPKPIPLLLPFPIQNRSPFRLPQQLLRKRHELHRLERRNEIEDCNKANTEALWRKAKERGPNHIHDLTAAVCYTRWEKFKVDDRSKAHHLEAEPHTCWKDNNRNGHDAYG</sequence>
<evidence type="ECO:0000313" key="1">
    <source>
        <dbReference type="EMBL" id="SPO25473.1"/>
    </source>
</evidence>
<dbReference type="AlphaFoldDB" id="A0A5C3E454"/>
<evidence type="ECO:0000313" key="2">
    <source>
        <dbReference type="Proteomes" id="UP000324022"/>
    </source>
</evidence>
<gene>
    <name evidence="1" type="ORF">UTRI_03105_B</name>
</gene>